<dbReference type="EMBL" id="JADGJH010001373">
    <property type="protein sequence ID" value="KAJ3114357.1"/>
    <property type="molecule type" value="Genomic_DNA"/>
</dbReference>
<accession>A0AAD5SZH0</accession>
<organism evidence="1 2">
    <name type="scientific">Physocladia obscura</name>
    <dbReference type="NCBI Taxonomy" id="109957"/>
    <lineage>
        <taxon>Eukaryota</taxon>
        <taxon>Fungi</taxon>
        <taxon>Fungi incertae sedis</taxon>
        <taxon>Chytridiomycota</taxon>
        <taxon>Chytridiomycota incertae sedis</taxon>
        <taxon>Chytridiomycetes</taxon>
        <taxon>Chytridiales</taxon>
        <taxon>Chytriomycetaceae</taxon>
        <taxon>Physocladia</taxon>
    </lineage>
</organism>
<comment type="caution">
    <text evidence="1">The sequence shown here is derived from an EMBL/GenBank/DDBJ whole genome shotgun (WGS) entry which is preliminary data.</text>
</comment>
<dbReference type="AlphaFoldDB" id="A0AAD5SZH0"/>
<reference evidence="1" key="1">
    <citation type="submission" date="2020-05" db="EMBL/GenBank/DDBJ databases">
        <title>Phylogenomic resolution of chytrid fungi.</title>
        <authorList>
            <person name="Stajich J.E."/>
            <person name="Amses K."/>
            <person name="Simmons R."/>
            <person name="Seto K."/>
            <person name="Myers J."/>
            <person name="Bonds A."/>
            <person name="Quandt C.A."/>
            <person name="Barry K."/>
            <person name="Liu P."/>
            <person name="Grigoriev I."/>
            <person name="Longcore J.E."/>
            <person name="James T.Y."/>
        </authorList>
    </citation>
    <scope>NUCLEOTIDE SEQUENCE</scope>
    <source>
        <strain evidence="1">JEL0513</strain>
    </source>
</reference>
<evidence type="ECO:0000313" key="2">
    <source>
        <dbReference type="Proteomes" id="UP001211907"/>
    </source>
</evidence>
<name>A0AAD5SZH0_9FUNG</name>
<proteinExistence type="predicted"/>
<evidence type="ECO:0000313" key="1">
    <source>
        <dbReference type="EMBL" id="KAJ3114357.1"/>
    </source>
</evidence>
<gene>
    <name evidence="1" type="ORF">HK100_001689</name>
</gene>
<dbReference type="Proteomes" id="UP001211907">
    <property type="component" value="Unassembled WGS sequence"/>
</dbReference>
<protein>
    <submittedName>
        <fullName evidence="1">Uncharacterized protein</fullName>
    </submittedName>
</protein>
<keyword evidence="2" id="KW-1185">Reference proteome</keyword>
<sequence>MKNGCVNAFVFGNSQLERNENSLLSTVFKFNELPDIKKTQKKNQNTFNSFTNFIKSSVTIFGPEDSNSIPEIARFGNVAINPKRELESLEKQERELLEKIQTQKSKISVPDARASPTEEVGVRNKILEYFSRPFSKFNFLDSIPFTSYLYNTISPILAGNNLEPNDNHLVETKKIEKDIKPEIKSEKLGNNVDDEDVVKVLTALYKSALKGSVPSARLLKKLLAIDEDLYKLEEKLPQTSVEKTKSQNSENDSSLASEILQKFINTLANASENSKNEETGEVFVDNLENSDGNENIKNFGPDLQLEWLKNQVNKMTTVGDPDYVQEFSPGPIFINQKRILAESENFSSEDSKEMKQEQKRENNLYSYFASQSPTGPASQEKVPEIVVVLGSLIRAAKTGSKPAQDLLAKLAFLDKLVSSNADLHLTDFVEKLSESSGWVQQEPVAPLLMSLKQSAEKGDLLASLLLKKFFDALVSTPENANNDGKIFATYFKSPVREEFQLAPTSKFLKFVKTLVGHGNQPAATFLQSLSKMLVDNKSQHLASFKDIFINTFSAAQHSPLVNSQTENFVNYVSKATSQGNPTSASLLAEILAAASRTDLPIFKLEKGTPLSLLKDASKVSGREIKTGLNSAIARNIQKIKSDLSKYFVISNDELSFDQERPIFITQDQNQHLNHEKSKQDGEDQFDFRKYFVSEGYGEHPDKKSPIFTKQKVDPHFELPSFLKKSTKPSKLDFSQYLTSVENDVKTPEFASLRDFFVKQKVGNYEPVAPLVQQLRNFSETGNSAASFLLNSFLKALVSDSDPPAQLADQVFVQYFESAKNLKKKPSDPAVDFIQFAGNLGKKGNKNAASLLSSLKDIVVDGTLTEIASFKNMFVDIFDNAKILNDGPATGFLNYLDRAASKGNNAARSLLKETDISSQPLFSKTSKSELQRQENGFLNRLIEISRKYLVLDESQEESARSDKDRTLEKRRAWPIFSRITRNIASILANGEDYKQAESVPIDIQFAADKEKQENPENFNANTKTLFKNFVMEIQNQFDQINFDYKIKPDNDQQESKWFHNRDKCENKLKNGEFETGDLRNWVTAIEPESEGTIKVHSYFQSNDIKIGLFKNHGPGSYVLFQDIKVAKDDILMFKYRIENQSKDGFKINSKQMSQHIIPSQQIRIDIVEPWFEDWFTAKGDTGVLGHVLKPEEAQNESNQGWRLAKLNLTRFEGKTVRLAFRLVNNQDVMTVGITQVKVKNSEC</sequence>